<dbReference type="Proteomes" id="UP000626148">
    <property type="component" value="Unassembled WGS sequence"/>
</dbReference>
<dbReference type="Pfam" id="PF07885">
    <property type="entry name" value="Ion_trans_2"/>
    <property type="match status" value="1"/>
</dbReference>
<reference evidence="3" key="2">
    <citation type="submission" date="2020-09" db="EMBL/GenBank/DDBJ databases">
        <authorList>
            <person name="Sun Q."/>
            <person name="Kim S."/>
        </authorList>
    </citation>
    <scope>NUCLEOTIDE SEQUENCE</scope>
    <source>
        <strain evidence="3">KCTC 22169</strain>
    </source>
</reference>
<evidence type="ECO:0000313" key="4">
    <source>
        <dbReference type="Proteomes" id="UP000626148"/>
    </source>
</evidence>
<dbReference type="EMBL" id="BMXR01000005">
    <property type="protein sequence ID" value="GGX56262.1"/>
    <property type="molecule type" value="Genomic_DNA"/>
</dbReference>
<accession>A0A918KAS2</accession>
<evidence type="ECO:0000313" key="3">
    <source>
        <dbReference type="EMBL" id="GGX56262.1"/>
    </source>
</evidence>
<organism evidence="3 4">
    <name type="scientific">Saccharospirillum salsuginis</name>
    <dbReference type="NCBI Taxonomy" id="418750"/>
    <lineage>
        <taxon>Bacteria</taxon>
        <taxon>Pseudomonadati</taxon>
        <taxon>Pseudomonadota</taxon>
        <taxon>Gammaproteobacteria</taxon>
        <taxon>Oceanospirillales</taxon>
        <taxon>Saccharospirillaceae</taxon>
        <taxon>Saccharospirillum</taxon>
    </lineage>
</organism>
<dbReference type="SUPFAM" id="SSF81324">
    <property type="entry name" value="Voltage-gated potassium channels"/>
    <property type="match status" value="1"/>
</dbReference>
<name>A0A918KAS2_9GAMM</name>
<dbReference type="InterPro" id="IPR013099">
    <property type="entry name" value="K_chnl_dom"/>
</dbReference>
<sequence>MNLDTAHLLVAGTTIVLVIFSVLLHYESFFVLSRHLDRTRRSQRYRILVLFFSLLVIHVIQIWLFGSFAWWLSHFPQAGNLTGPYPLGMLDYIYMSAITYTTLGYGDLIPVGPIRFVYGTEGLVGFGLITWSATMTFLEVQKHWQQRH</sequence>
<dbReference type="AlphaFoldDB" id="A0A918KAS2"/>
<feature type="transmembrane region" description="Helical" evidence="1">
    <location>
        <begin position="92"/>
        <end position="109"/>
    </location>
</feature>
<keyword evidence="1" id="KW-0812">Transmembrane</keyword>
<feature type="transmembrane region" description="Helical" evidence="1">
    <location>
        <begin position="47"/>
        <end position="72"/>
    </location>
</feature>
<keyword evidence="1" id="KW-0472">Membrane</keyword>
<feature type="domain" description="Potassium channel" evidence="2">
    <location>
        <begin position="65"/>
        <end position="136"/>
    </location>
</feature>
<dbReference type="RefSeq" id="WP_229805340.1">
    <property type="nucleotide sequence ID" value="NZ_BMXR01000005.1"/>
</dbReference>
<gene>
    <name evidence="3" type="ORF">GCM10007392_25070</name>
</gene>
<keyword evidence="1" id="KW-1133">Transmembrane helix</keyword>
<protein>
    <recommendedName>
        <fullName evidence="2">Potassium channel domain-containing protein</fullName>
    </recommendedName>
</protein>
<proteinExistence type="predicted"/>
<dbReference type="Gene3D" id="1.10.287.70">
    <property type="match status" value="1"/>
</dbReference>
<feature type="transmembrane region" description="Helical" evidence="1">
    <location>
        <begin position="6"/>
        <end position="26"/>
    </location>
</feature>
<keyword evidence="4" id="KW-1185">Reference proteome</keyword>
<feature type="transmembrane region" description="Helical" evidence="1">
    <location>
        <begin position="116"/>
        <end position="138"/>
    </location>
</feature>
<reference evidence="3" key="1">
    <citation type="journal article" date="2014" name="Int. J. Syst. Evol. Microbiol.">
        <title>Complete genome sequence of Corynebacterium casei LMG S-19264T (=DSM 44701T), isolated from a smear-ripened cheese.</title>
        <authorList>
            <consortium name="US DOE Joint Genome Institute (JGI-PGF)"/>
            <person name="Walter F."/>
            <person name="Albersmeier A."/>
            <person name="Kalinowski J."/>
            <person name="Ruckert C."/>
        </authorList>
    </citation>
    <scope>NUCLEOTIDE SEQUENCE</scope>
    <source>
        <strain evidence="3">KCTC 22169</strain>
    </source>
</reference>
<evidence type="ECO:0000259" key="2">
    <source>
        <dbReference type="Pfam" id="PF07885"/>
    </source>
</evidence>
<evidence type="ECO:0000256" key="1">
    <source>
        <dbReference type="SAM" id="Phobius"/>
    </source>
</evidence>
<comment type="caution">
    <text evidence="3">The sequence shown here is derived from an EMBL/GenBank/DDBJ whole genome shotgun (WGS) entry which is preliminary data.</text>
</comment>